<dbReference type="AlphaFoldDB" id="A0A173ZSL6"/>
<gene>
    <name evidence="1" type="ORF">CGS58_09720</name>
</gene>
<evidence type="ECO:0000313" key="2">
    <source>
        <dbReference type="Proteomes" id="UP000220005"/>
    </source>
</evidence>
<evidence type="ECO:0000313" key="1">
    <source>
        <dbReference type="EMBL" id="PDX80777.1"/>
    </source>
</evidence>
<accession>A0A173ZSL6</accession>
<keyword evidence="1" id="KW-0808">Transferase</keyword>
<reference evidence="1 2" key="1">
    <citation type="journal article" date="2017" name="Front. Microbiol.">
        <title>New Insights into the Diversity of the Genus Faecalibacterium.</title>
        <authorList>
            <person name="Benevides L."/>
            <person name="Burman S."/>
            <person name="Martin R."/>
            <person name="Robert V."/>
            <person name="Thomas M."/>
            <person name="Miquel S."/>
            <person name="Chain F."/>
            <person name="Sokol H."/>
            <person name="Bermudez-Humaran L.G."/>
            <person name="Morrison M."/>
            <person name="Langella P."/>
            <person name="Azevedo V.A."/>
            <person name="Chatel J.M."/>
            <person name="Soares S."/>
        </authorList>
    </citation>
    <scope>NUCLEOTIDE SEQUENCE [LARGE SCALE GENOMIC DNA]</scope>
    <source>
        <strain evidence="1 2">CNCM I 4575</strain>
    </source>
</reference>
<dbReference type="GO" id="GO:0016301">
    <property type="term" value="F:kinase activity"/>
    <property type="evidence" value="ECO:0007669"/>
    <property type="project" value="UniProtKB-KW"/>
</dbReference>
<organism evidence="1 2">
    <name type="scientific">Faecalibacterium prausnitzii</name>
    <dbReference type="NCBI Taxonomy" id="853"/>
    <lineage>
        <taxon>Bacteria</taxon>
        <taxon>Bacillati</taxon>
        <taxon>Bacillota</taxon>
        <taxon>Clostridia</taxon>
        <taxon>Eubacteriales</taxon>
        <taxon>Oscillospiraceae</taxon>
        <taxon>Faecalibacterium</taxon>
    </lineage>
</organism>
<dbReference type="EMBL" id="NMTY01000024">
    <property type="protein sequence ID" value="PDX80777.1"/>
    <property type="molecule type" value="Genomic_DNA"/>
</dbReference>
<proteinExistence type="predicted"/>
<protein>
    <submittedName>
        <fullName evidence="1">Protein kinase</fullName>
    </submittedName>
</protein>
<name>A0A173ZSL6_9FIRM</name>
<keyword evidence="1" id="KW-0418">Kinase</keyword>
<dbReference type="Gene3D" id="1.10.1070.20">
    <property type="match status" value="1"/>
</dbReference>
<dbReference type="OrthoDB" id="9812605at2"/>
<comment type="caution">
    <text evidence="1">The sequence shown here is derived from an EMBL/GenBank/DDBJ whole genome shotgun (WGS) entry which is preliminary data.</text>
</comment>
<dbReference type="Proteomes" id="UP000220005">
    <property type="component" value="Unassembled WGS sequence"/>
</dbReference>
<dbReference type="RefSeq" id="WP_055190178.1">
    <property type="nucleotide sequence ID" value="NZ_NMTY01000024.1"/>
</dbReference>
<sequence>MKGEIAVRYTIRHFDLPLLTFEANMDSADTDLHIIKVYEENRSFLPLNLTVSEDGVERWLRHRTIPKNRAYVDALLSKVGLSLNRPLGIITVCKGLSLNDCFWVDAEGSGDTFEKVNLYDNRFSQVLAAIAFTGYGSSIRTSLASCPEFSTNGMLPKCWRRQNGKVYLYKGGTSGFSNLGFEPYSELYAYQVAQVMGVNAIRYTLTKDLKKTLCSKCELFTSKEYSYIPIGQLVSKGGIKAIFAYYQTLGQNFVDAVEDMLVFDAIICNTDRHYGNFGVLVDNKTNTIAAPAPLFDHGNSLFSLGGTDLWDNQKAFDEYARTLLPLAYDDFFAAAKSAMKPRHRTMLHKLLDFHFDRRATRYNLPPNRLKMIEKEVQRRARVLLG</sequence>